<dbReference type="PANTHER" id="PTHR43745">
    <property type="entry name" value="NITROREDUCTASE MJ1384-RELATED"/>
    <property type="match status" value="1"/>
</dbReference>
<feature type="compositionally biased region" description="Basic and acidic residues" evidence="1">
    <location>
        <begin position="406"/>
        <end position="416"/>
    </location>
</feature>
<comment type="caution">
    <text evidence="3">The sequence shown here is derived from an EMBL/GenBank/DDBJ whole genome shotgun (WGS) entry which is preliminary data.</text>
</comment>
<evidence type="ECO:0000259" key="2">
    <source>
        <dbReference type="Pfam" id="PF14028"/>
    </source>
</evidence>
<feature type="region of interest" description="Disordered" evidence="1">
    <location>
        <begin position="404"/>
        <end position="436"/>
    </location>
</feature>
<keyword evidence="4" id="KW-1185">Reference proteome</keyword>
<reference evidence="3 4" key="1">
    <citation type="submission" date="2024-06" db="EMBL/GenBank/DDBJ databases">
        <title>The Natural Products Discovery Center: Release of the First 8490 Sequenced Strains for Exploring Actinobacteria Biosynthetic Diversity.</title>
        <authorList>
            <person name="Kalkreuter E."/>
            <person name="Kautsar S.A."/>
            <person name="Yang D."/>
            <person name="Bader C.D."/>
            <person name="Teijaro C.N."/>
            <person name="Fluegel L."/>
            <person name="Davis C.M."/>
            <person name="Simpson J.R."/>
            <person name="Lauterbach L."/>
            <person name="Steele A.D."/>
            <person name="Gui C."/>
            <person name="Meng S."/>
            <person name="Li G."/>
            <person name="Viehrig K."/>
            <person name="Ye F."/>
            <person name="Su P."/>
            <person name="Kiefer A.F."/>
            <person name="Nichols A."/>
            <person name="Cepeda A.J."/>
            <person name="Yan W."/>
            <person name="Fan B."/>
            <person name="Jiang Y."/>
            <person name="Adhikari A."/>
            <person name="Zheng C.-J."/>
            <person name="Schuster L."/>
            <person name="Cowan T.M."/>
            <person name="Smanski M.J."/>
            <person name="Chevrette M.G."/>
            <person name="De Carvalho L.P.S."/>
            <person name="Shen B."/>
        </authorList>
    </citation>
    <scope>NUCLEOTIDE SEQUENCE [LARGE SCALE GENOMIC DNA]</scope>
    <source>
        <strain evidence="3 4">NPDC047833</strain>
    </source>
</reference>
<gene>
    <name evidence="3" type="ORF">AB0887_20750</name>
</gene>
<dbReference type="InterPro" id="IPR000415">
    <property type="entry name" value="Nitroreductase-like"/>
</dbReference>
<evidence type="ECO:0000256" key="1">
    <source>
        <dbReference type="SAM" id="MobiDB-lite"/>
    </source>
</evidence>
<evidence type="ECO:0000313" key="3">
    <source>
        <dbReference type="EMBL" id="MEW2364356.1"/>
    </source>
</evidence>
<dbReference type="Proteomes" id="UP001553843">
    <property type="component" value="Unassembled WGS sequence"/>
</dbReference>
<dbReference type="SUPFAM" id="SSF55469">
    <property type="entry name" value="FMN-dependent nitroreductase-like"/>
    <property type="match status" value="1"/>
</dbReference>
<dbReference type="RefSeq" id="WP_359772063.1">
    <property type="nucleotide sequence ID" value="NZ_JBEYRR010000001.1"/>
</dbReference>
<dbReference type="PANTHER" id="PTHR43745:SF2">
    <property type="entry name" value="NITROREDUCTASE MJ1384-RELATED"/>
    <property type="match status" value="1"/>
</dbReference>
<dbReference type="EMBL" id="JBEYRS010000008">
    <property type="protein sequence ID" value="MEW2364356.1"/>
    <property type="molecule type" value="Genomic_DNA"/>
</dbReference>
<name>A0ABV3LZF1_9ACTN</name>
<feature type="region of interest" description="Disordered" evidence="1">
    <location>
        <begin position="619"/>
        <end position="651"/>
    </location>
</feature>
<feature type="domain" description="Thiopeptide-type bacteriocin biosynthesis" evidence="2">
    <location>
        <begin position="10"/>
        <end position="355"/>
    </location>
</feature>
<dbReference type="Pfam" id="PF14028">
    <property type="entry name" value="Lant_dehydr_C"/>
    <property type="match status" value="1"/>
</dbReference>
<protein>
    <submittedName>
        <fullName evidence="3">Lantibiotic dehydratase C-terminal domain-containing protein</fullName>
    </submittedName>
</protein>
<accession>A0ABV3LZF1</accession>
<dbReference type="InterPro" id="IPR052544">
    <property type="entry name" value="Bacteriocin_Proc_Enz"/>
</dbReference>
<organism evidence="3 4">
    <name type="scientific">Streptomyces huasconensis</name>
    <dbReference type="NCBI Taxonomy" id="1854574"/>
    <lineage>
        <taxon>Bacteria</taxon>
        <taxon>Bacillati</taxon>
        <taxon>Actinomycetota</taxon>
        <taxon>Actinomycetes</taxon>
        <taxon>Kitasatosporales</taxon>
        <taxon>Streptomycetaceae</taxon>
        <taxon>Streptomyces</taxon>
    </lineage>
</organism>
<sequence>MIRSTDPVVWQDHRLFHRADPDALLTGLVAPVLREIAPYCRLQQFFREWQGGANIRVALLVDKGQADRVAAQLQARCLDHLARLRQARRQARQDTGPAPHEAPPEDLALREKADDDLPPQPDDSLLTVEHQDRSALLGGAAAVDLYDRFHDLSSATALRTLTAWHARPGEGGGGARARAAVTIMLHLALRFPGPLRLGGMSYRSHVEGAIMESPHPDRLRRRLERFGHRWAPALHPLAEELLNSGDGPSDRELPGLRAFLDGMEHLVPDVRSLLAADGLHLPLTGRNGETTWDDAVLRRSRFHHTLQRDPRWLVAAAQDPVLRLHRVLVNWGYLHMTRLGILPAQRLALCHLVAEIVDRYGDARTHLTGAARDLGAGAPGTSALRYIRDHRTGARIPQDVDWSRLPTERPDRDGRRMVPLPSEAVGGPSPDGAGTSDAVRLASMLRRTTGASRLRWEAGVRSGGARFLGPVHRVVASAGQRYPAELHVLPGEMMPHVPTGRYEPLHHALAVPSMAVPPMDVPPGEQQAATGPAVSRLVVAVTPWRTRFKYGEFAYRLQCMDAGVMVGQALAVAEAEGRHLRVHYWFPDAALDHRIAVDSRHTRSYAVLTSAPDTFADLAEGGPLGVPRPTGDRLEDAARSQNCPPDATIPPLLPRLAAGARSWTELPAQPPRPNAWTGRRTSMGFTAPGPLTAAEFGRLLQRAGAHHESDLPGTVPFHQTAFVAAVGEVEGLEPGVYLVADAGRRIGLLRSGDVRHELQSTLNNGMFDVRHTPLVLTLLTDYEAALPHYGDRWLRVQGMEAGVAVQRCHLSAAADGLACQAHCGYDPDRLLDVLGLGDQHLEPMIQLLVGRSRPAGLHHEIGLF</sequence>
<evidence type="ECO:0000313" key="4">
    <source>
        <dbReference type="Proteomes" id="UP001553843"/>
    </source>
</evidence>
<proteinExistence type="predicted"/>
<dbReference type="Gene3D" id="3.40.109.10">
    <property type="entry name" value="NADH Oxidase"/>
    <property type="match status" value="2"/>
</dbReference>
<dbReference type="InterPro" id="IPR023809">
    <property type="entry name" value="Thiopep_bacteriocin_synth_dom"/>
</dbReference>